<protein>
    <submittedName>
        <fullName evidence="2">2'-5' RNA ligase family protein</fullName>
    </submittedName>
</protein>
<organism evidence="2 3">
    <name type="scientific">Arthrobacter halodurans</name>
    <dbReference type="NCBI Taxonomy" id="516699"/>
    <lineage>
        <taxon>Bacteria</taxon>
        <taxon>Bacillati</taxon>
        <taxon>Actinomycetota</taxon>
        <taxon>Actinomycetes</taxon>
        <taxon>Micrococcales</taxon>
        <taxon>Micrococcaceae</taxon>
        <taxon>Arthrobacter</taxon>
    </lineage>
</organism>
<feature type="compositionally biased region" description="Low complexity" evidence="1">
    <location>
        <begin position="1"/>
        <end position="11"/>
    </location>
</feature>
<sequence length="198" mass="21640">MRHAAGGPAEAVGEERAGPGSSAGLNCVGIVIRLPESLSRELERWRASFGDPLAAVVPPHITLVTGTDTDDWERAREHVRSVARRGRPFSLRLRGTGTFRPVTPVVYLNIAEGWDECVRLHRMLQSGPLASDLEFAYHPHLTVAHDVTDAGMDYAMSVLGDYDAAFRVESIGLFEHDVTGLWTLREELTLGGNGPEDN</sequence>
<proteinExistence type="predicted"/>
<dbReference type="InterPro" id="IPR050580">
    <property type="entry name" value="2H_phosphoesterase_YjcG-like"/>
</dbReference>
<reference evidence="2 3" key="1">
    <citation type="submission" date="2024-09" db="EMBL/GenBank/DDBJ databases">
        <authorList>
            <person name="Salinas-Garcia M.A."/>
            <person name="Prieme A."/>
        </authorList>
    </citation>
    <scope>NUCLEOTIDE SEQUENCE [LARGE SCALE GENOMIC DNA]</scope>
    <source>
        <strain evidence="2 3">DSM 21081</strain>
    </source>
</reference>
<keyword evidence="3" id="KW-1185">Reference proteome</keyword>
<dbReference type="Pfam" id="PF13563">
    <property type="entry name" value="2_5_RNA_ligase2"/>
    <property type="match status" value="1"/>
</dbReference>
<name>A0ABV4URI6_9MICC</name>
<dbReference type="SUPFAM" id="SSF55144">
    <property type="entry name" value="LigT-like"/>
    <property type="match status" value="1"/>
</dbReference>
<dbReference type="PANTHER" id="PTHR40037">
    <property type="entry name" value="PHOSPHOESTERASE YJCG-RELATED"/>
    <property type="match status" value="1"/>
</dbReference>
<feature type="region of interest" description="Disordered" evidence="1">
    <location>
        <begin position="1"/>
        <end position="21"/>
    </location>
</feature>
<evidence type="ECO:0000313" key="3">
    <source>
        <dbReference type="Proteomes" id="UP001575652"/>
    </source>
</evidence>
<dbReference type="GO" id="GO:0016874">
    <property type="term" value="F:ligase activity"/>
    <property type="evidence" value="ECO:0007669"/>
    <property type="project" value="UniProtKB-KW"/>
</dbReference>
<keyword evidence="2" id="KW-0436">Ligase</keyword>
<dbReference type="RefSeq" id="WP_373973460.1">
    <property type="nucleotide sequence ID" value="NZ_JBHDLJ010000020.1"/>
</dbReference>
<dbReference type="PANTHER" id="PTHR40037:SF1">
    <property type="entry name" value="PHOSPHOESTERASE SAOUHSC_00951-RELATED"/>
    <property type="match status" value="1"/>
</dbReference>
<dbReference type="Proteomes" id="UP001575652">
    <property type="component" value="Unassembled WGS sequence"/>
</dbReference>
<comment type="caution">
    <text evidence="2">The sequence shown here is derived from an EMBL/GenBank/DDBJ whole genome shotgun (WGS) entry which is preliminary data.</text>
</comment>
<evidence type="ECO:0000256" key="1">
    <source>
        <dbReference type="SAM" id="MobiDB-lite"/>
    </source>
</evidence>
<gene>
    <name evidence="2" type="ORF">ACETWP_16945</name>
</gene>
<dbReference type="Gene3D" id="3.90.1140.10">
    <property type="entry name" value="Cyclic phosphodiesterase"/>
    <property type="match status" value="1"/>
</dbReference>
<dbReference type="EMBL" id="JBHDLJ010000020">
    <property type="protein sequence ID" value="MFB0836279.1"/>
    <property type="molecule type" value="Genomic_DNA"/>
</dbReference>
<accession>A0ABV4URI6</accession>
<evidence type="ECO:0000313" key="2">
    <source>
        <dbReference type="EMBL" id="MFB0836279.1"/>
    </source>
</evidence>
<dbReference type="InterPro" id="IPR009097">
    <property type="entry name" value="Cyclic_Pdiesterase"/>
</dbReference>